<gene>
    <name evidence="2" type="ORF">HAX54_029444</name>
</gene>
<feature type="compositionally biased region" description="Polar residues" evidence="1">
    <location>
        <begin position="77"/>
        <end position="88"/>
    </location>
</feature>
<accession>A0ABS8V895</accession>
<comment type="caution">
    <text evidence="2">The sequence shown here is derived from an EMBL/GenBank/DDBJ whole genome shotgun (WGS) entry which is preliminary data.</text>
</comment>
<feature type="region of interest" description="Disordered" evidence="1">
    <location>
        <begin position="69"/>
        <end position="88"/>
    </location>
</feature>
<keyword evidence="3" id="KW-1185">Reference proteome</keyword>
<evidence type="ECO:0000313" key="3">
    <source>
        <dbReference type="Proteomes" id="UP000823775"/>
    </source>
</evidence>
<organism evidence="2 3">
    <name type="scientific">Datura stramonium</name>
    <name type="common">Jimsonweed</name>
    <name type="synonym">Common thornapple</name>
    <dbReference type="NCBI Taxonomy" id="4076"/>
    <lineage>
        <taxon>Eukaryota</taxon>
        <taxon>Viridiplantae</taxon>
        <taxon>Streptophyta</taxon>
        <taxon>Embryophyta</taxon>
        <taxon>Tracheophyta</taxon>
        <taxon>Spermatophyta</taxon>
        <taxon>Magnoliopsida</taxon>
        <taxon>eudicotyledons</taxon>
        <taxon>Gunneridae</taxon>
        <taxon>Pentapetalae</taxon>
        <taxon>asterids</taxon>
        <taxon>lamiids</taxon>
        <taxon>Solanales</taxon>
        <taxon>Solanaceae</taxon>
        <taxon>Solanoideae</taxon>
        <taxon>Datureae</taxon>
        <taxon>Datura</taxon>
    </lineage>
</organism>
<proteinExistence type="predicted"/>
<evidence type="ECO:0000256" key="1">
    <source>
        <dbReference type="SAM" id="MobiDB-lite"/>
    </source>
</evidence>
<name>A0ABS8V895_DATST</name>
<feature type="non-terminal residue" evidence="2">
    <location>
        <position position="1"/>
    </location>
</feature>
<reference evidence="2 3" key="1">
    <citation type="journal article" date="2021" name="BMC Genomics">
        <title>Datura genome reveals duplications of psychoactive alkaloid biosynthetic genes and high mutation rate following tissue culture.</title>
        <authorList>
            <person name="Rajewski A."/>
            <person name="Carter-House D."/>
            <person name="Stajich J."/>
            <person name="Litt A."/>
        </authorList>
    </citation>
    <scope>NUCLEOTIDE SEQUENCE [LARGE SCALE GENOMIC DNA]</scope>
    <source>
        <strain evidence="2">AR-01</strain>
    </source>
</reference>
<evidence type="ECO:0000313" key="2">
    <source>
        <dbReference type="EMBL" id="MCD9642571.1"/>
    </source>
</evidence>
<dbReference type="EMBL" id="JACEIK010003654">
    <property type="protein sequence ID" value="MCD9642571.1"/>
    <property type="molecule type" value="Genomic_DNA"/>
</dbReference>
<protein>
    <submittedName>
        <fullName evidence="2">Uncharacterized protein</fullName>
    </submittedName>
</protein>
<sequence>VNSLKTLTGEPSIKPGETPVEEKVKVQGFRTLPRPSFHQCFSAQDWKNAGVAPNECCVPILMYSTDDSLVSRESPPTFRQRSTSTASD</sequence>
<feature type="non-terminal residue" evidence="2">
    <location>
        <position position="88"/>
    </location>
</feature>
<dbReference type="Proteomes" id="UP000823775">
    <property type="component" value="Unassembled WGS sequence"/>
</dbReference>